<dbReference type="GO" id="GO:0016989">
    <property type="term" value="F:sigma factor antagonist activity"/>
    <property type="evidence" value="ECO:0007669"/>
    <property type="project" value="TreeGrafter"/>
</dbReference>
<evidence type="ECO:0000256" key="1">
    <source>
        <dbReference type="SAM" id="Phobius"/>
    </source>
</evidence>
<evidence type="ECO:0000313" key="4">
    <source>
        <dbReference type="EMBL" id="AWW32125.1"/>
    </source>
</evidence>
<dbReference type="AlphaFoldDB" id="A0A2Z4IMJ7"/>
<protein>
    <submittedName>
        <fullName evidence="4">Fe2+-dicitrate sensor protein</fullName>
    </submittedName>
</protein>
<dbReference type="Proteomes" id="UP000248688">
    <property type="component" value="Chromosome"/>
</dbReference>
<dbReference type="EMBL" id="CP030041">
    <property type="protein sequence ID" value="AWW32125.1"/>
    <property type="molecule type" value="Genomic_DNA"/>
</dbReference>
<feature type="transmembrane region" description="Helical" evidence="1">
    <location>
        <begin position="84"/>
        <end position="103"/>
    </location>
</feature>
<sequence>MDESKLIKYILEETDQAENQEIKQWIAAHPNHKKKYERVQYVWEKSQFVRPSKVISTEQAWQDFLKRRDHRSPQTTKHVSLYPWYQVAAAAVVFLIATAFVYVRFLEPDNALLSNIHLASEQKTVSDTLFDGSVITLNKSSQLAFNQSIFNKERKAKLVNGEAFFQVEKNENRPFQVQAGEVKITVLGTKFNVKKHGEQVEVILQSGAVRVNYEDKERVLKPGDKLLINQVKGLLTSSTAEDELYSYYVGDYFEANDTPLWRVIEVLNEAYGANIILLNERLRNLPLTTTFKNDSLENNLEVLKATFGLTVIRKPHRIIIK</sequence>
<keyword evidence="1" id="KW-0812">Transmembrane</keyword>
<evidence type="ECO:0000259" key="2">
    <source>
        <dbReference type="Pfam" id="PF04773"/>
    </source>
</evidence>
<keyword evidence="1" id="KW-1133">Transmembrane helix</keyword>
<dbReference type="OrthoDB" id="1452822at2"/>
<reference evidence="4 5" key="1">
    <citation type="submission" date="2018-06" db="EMBL/GenBank/DDBJ databases">
        <title>Echinicola strongylocentroti sp. nov., isolated from a sea urchin Strongylocentrotus intermedius.</title>
        <authorList>
            <person name="Bae S.S."/>
        </authorList>
    </citation>
    <scope>NUCLEOTIDE SEQUENCE [LARGE SCALE GENOMIC DNA]</scope>
    <source>
        <strain evidence="4 5">MEBiC08714</strain>
    </source>
</reference>
<dbReference type="Pfam" id="PF16344">
    <property type="entry name" value="FecR_C"/>
    <property type="match status" value="1"/>
</dbReference>
<dbReference type="KEGG" id="est:DN752_19375"/>
<dbReference type="PANTHER" id="PTHR30273:SF2">
    <property type="entry name" value="PROTEIN FECR"/>
    <property type="match status" value="1"/>
</dbReference>
<name>A0A2Z4IMJ7_9BACT</name>
<dbReference type="InterPro" id="IPR006860">
    <property type="entry name" value="FecR"/>
</dbReference>
<dbReference type="RefSeq" id="WP_112785498.1">
    <property type="nucleotide sequence ID" value="NZ_CP030041.1"/>
</dbReference>
<organism evidence="4 5">
    <name type="scientific">Echinicola strongylocentroti</name>
    <dbReference type="NCBI Taxonomy" id="1795355"/>
    <lineage>
        <taxon>Bacteria</taxon>
        <taxon>Pseudomonadati</taxon>
        <taxon>Bacteroidota</taxon>
        <taxon>Cytophagia</taxon>
        <taxon>Cytophagales</taxon>
        <taxon>Cyclobacteriaceae</taxon>
        <taxon>Echinicola</taxon>
    </lineage>
</organism>
<keyword evidence="5" id="KW-1185">Reference proteome</keyword>
<dbReference type="Gene3D" id="3.55.50.30">
    <property type="match status" value="1"/>
</dbReference>
<dbReference type="PIRSF" id="PIRSF018266">
    <property type="entry name" value="FecR"/>
    <property type="match status" value="1"/>
</dbReference>
<evidence type="ECO:0000259" key="3">
    <source>
        <dbReference type="Pfam" id="PF16344"/>
    </source>
</evidence>
<proteinExistence type="predicted"/>
<evidence type="ECO:0000313" key="5">
    <source>
        <dbReference type="Proteomes" id="UP000248688"/>
    </source>
</evidence>
<dbReference type="Pfam" id="PF04773">
    <property type="entry name" value="FecR"/>
    <property type="match status" value="1"/>
</dbReference>
<feature type="domain" description="FecR protein" evidence="2">
    <location>
        <begin position="128"/>
        <end position="210"/>
    </location>
</feature>
<dbReference type="InterPro" id="IPR012373">
    <property type="entry name" value="Ferrdict_sens_TM"/>
</dbReference>
<dbReference type="Gene3D" id="2.60.120.1440">
    <property type="match status" value="1"/>
</dbReference>
<dbReference type="InterPro" id="IPR032508">
    <property type="entry name" value="FecR_C"/>
</dbReference>
<keyword evidence="1" id="KW-0472">Membrane</keyword>
<feature type="domain" description="Protein FecR C-terminal" evidence="3">
    <location>
        <begin position="253"/>
        <end position="320"/>
    </location>
</feature>
<accession>A0A2Z4IMJ7</accession>
<dbReference type="PANTHER" id="PTHR30273">
    <property type="entry name" value="PERIPLASMIC SIGNAL SENSOR AND SIGMA FACTOR ACTIVATOR FECR-RELATED"/>
    <property type="match status" value="1"/>
</dbReference>
<gene>
    <name evidence="4" type="ORF">DN752_19375</name>
</gene>